<sequence>MTAAKYTVDNSKVPLLIGPKPSNKKLCWLLLPLFIFALVWLIFSFLFLHLSLPSSSVSSAREDHYPFVINSNHNGLLRFFVGNSSQFNSSTFDGGESSGSTHKGGTDNAGNQIGNKTDIRIEKTNEDFGLESATVTIDVERYPPAQVTSQETNDNKVLNHAITSEEINDAPDKDLSHAITSQETNSADIKDPITRQIIVDESNNNYNNQTQFNNNNAQNDNNYNNAQNNNNQYNTNNNNNNIFTSRLFFGTKPSLYRPISEHSTVKPGLGSCALT</sequence>
<evidence type="ECO:0000256" key="1">
    <source>
        <dbReference type="SAM" id="MobiDB-lite"/>
    </source>
</evidence>
<keyword evidence="2" id="KW-0812">Transmembrane</keyword>
<name>A0A8D8RG32_9HEMI</name>
<feature type="region of interest" description="Disordered" evidence="1">
    <location>
        <begin position="91"/>
        <end position="114"/>
    </location>
</feature>
<evidence type="ECO:0000313" key="3">
    <source>
        <dbReference type="EMBL" id="CAG6649591.1"/>
    </source>
</evidence>
<organism evidence="3">
    <name type="scientific">Cacopsylla melanoneura</name>
    <dbReference type="NCBI Taxonomy" id="428564"/>
    <lineage>
        <taxon>Eukaryota</taxon>
        <taxon>Metazoa</taxon>
        <taxon>Ecdysozoa</taxon>
        <taxon>Arthropoda</taxon>
        <taxon>Hexapoda</taxon>
        <taxon>Insecta</taxon>
        <taxon>Pterygota</taxon>
        <taxon>Neoptera</taxon>
        <taxon>Paraneoptera</taxon>
        <taxon>Hemiptera</taxon>
        <taxon>Sternorrhyncha</taxon>
        <taxon>Psylloidea</taxon>
        <taxon>Psyllidae</taxon>
        <taxon>Psyllinae</taxon>
        <taxon>Cacopsylla</taxon>
    </lineage>
</organism>
<keyword evidence="2" id="KW-0472">Membrane</keyword>
<protein>
    <submittedName>
        <fullName evidence="3">Uncharacterized protein</fullName>
    </submittedName>
</protein>
<keyword evidence="2" id="KW-1133">Transmembrane helix</keyword>
<feature type="transmembrane region" description="Helical" evidence="2">
    <location>
        <begin position="26"/>
        <end position="48"/>
    </location>
</feature>
<dbReference type="AlphaFoldDB" id="A0A8D8RG32"/>
<dbReference type="EMBL" id="HBUF01158617">
    <property type="protein sequence ID" value="CAG6649591.1"/>
    <property type="molecule type" value="Transcribed_RNA"/>
</dbReference>
<evidence type="ECO:0000256" key="2">
    <source>
        <dbReference type="SAM" id="Phobius"/>
    </source>
</evidence>
<proteinExistence type="predicted"/>
<accession>A0A8D8RG32</accession>
<reference evidence="3" key="1">
    <citation type="submission" date="2021-05" db="EMBL/GenBank/DDBJ databases">
        <authorList>
            <person name="Alioto T."/>
            <person name="Alioto T."/>
            <person name="Gomez Garrido J."/>
        </authorList>
    </citation>
    <scope>NUCLEOTIDE SEQUENCE</scope>
</reference>